<organism evidence="1 2">
    <name type="scientific">Xylaria curta</name>
    <dbReference type="NCBI Taxonomy" id="42375"/>
    <lineage>
        <taxon>Eukaryota</taxon>
        <taxon>Fungi</taxon>
        <taxon>Dikarya</taxon>
        <taxon>Ascomycota</taxon>
        <taxon>Pezizomycotina</taxon>
        <taxon>Sordariomycetes</taxon>
        <taxon>Xylariomycetidae</taxon>
        <taxon>Xylariales</taxon>
        <taxon>Xylariaceae</taxon>
        <taxon>Xylaria</taxon>
    </lineage>
</organism>
<evidence type="ECO:0000313" key="1">
    <source>
        <dbReference type="EMBL" id="KAJ2974584.1"/>
    </source>
</evidence>
<accession>A0ACC1N6P8</accession>
<comment type="caution">
    <text evidence="1">The sequence shown here is derived from an EMBL/GenBank/DDBJ whole genome shotgun (WGS) entry which is preliminary data.</text>
</comment>
<gene>
    <name evidence="1" type="ORF">NUW58_g8614</name>
</gene>
<reference evidence="1" key="1">
    <citation type="submission" date="2022-10" db="EMBL/GenBank/DDBJ databases">
        <title>Genome Sequence of Xylaria curta.</title>
        <authorList>
            <person name="Buettner E."/>
        </authorList>
    </citation>
    <scope>NUCLEOTIDE SEQUENCE</scope>
    <source>
        <strain evidence="1">Babe10</strain>
    </source>
</reference>
<protein>
    <submittedName>
        <fullName evidence="1">Uncharacterized protein</fullName>
    </submittedName>
</protein>
<evidence type="ECO:0000313" key="2">
    <source>
        <dbReference type="Proteomes" id="UP001143856"/>
    </source>
</evidence>
<dbReference type="EMBL" id="JAPDGR010002700">
    <property type="protein sequence ID" value="KAJ2974584.1"/>
    <property type="molecule type" value="Genomic_DNA"/>
</dbReference>
<name>A0ACC1N6P8_9PEZI</name>
<proteinExistence type="predicted"/>
<keyword evidence="2" id="KW-1185">Reference proteome</keyword>
<sequence length="221" mass="24244">MNTFSCQCYTSGALDRFAAQKRLDDLVTGPWYTNSKEKEDAARIRHHIKILKATNAFDVAELLDIAHCCTAFHPDVSPAATDSCGTALAGALIHDTRRRLSSMERLTARIRERNGQVKKLEHHLKIYGMILRSLDVVLPGDGTTYSYKIDPRNGISLIIQAADNSDAKSQVSSENTDLVDLAIVPCISTPVLKPVCISPPTRAPTTLAAEQSAQEQAQRNK</sequence>
<dbReference type="Proteomes" id="UP001143856">
    <property type="component" value="Unassembled WGS sequence"/>
</dbReference>